<keyword evidence="2" id="KW-0812">Transmembrane</keyword>
<organism evidence="3 4">
    <name type="scientific">Beauveria bassiana</name>
    <name type="common">White muscardine disease fungus</name>
    <name type="synonym">Tritirachium shiotae</name>
    <dbReference type="NCBI Taxonomy" id="176275"/>
    <lineage>
        <taxon>Eukaryota</taxon>
        <taxon>Fungi</taxon>
        <taxon>Dikarya</taxon>
        <taxon>Ascomycota</taxon>
        <taxon>Pezizomycotina</taxon>
        <taxon>Sordariomycetes</taxon>
        <taxon>Hypocreomycetidae</taxon>
        <taxon>Hypocreales</taxon>
        <taxon>Cordycipitaceae</taxon>
        <taxon>Beauveria</taxon>
    </lineage>
</organism>
<evidence type="ECO:0000313" key="4">
    <source>
        <dbReference type="Proteomes" id="UP000237441"/>
    </source>
</evidence>
<evidence type="ECO:0000256" key="2">
    <source>
        <dbReference type="SAM" id="Phobius"/>
    </source>
</evidence>
<protein>
    <submittedName>
        <fullName evidence="3">Uncharacterized protein</fullName>
    </submittedName>
</protein>
<feature type="transmembrane region" description="Helical" evidence="2">
    <location>
        <begin position="36"/>
        <end position="56"/>
    </location>
</feature>
<comment type="caution">
    <text evidence="3">The sequence shown here is derived from an EMBL/GenBank/DDBJ whole genome shotgun (WGS) entry which is preliminary data.</text>
</comment>
<accession>A0A2S7YI60</accession>
<dbReference type="AlphaFoldDB" id="A0A2S7YI60"/>
<reference evidence="3 4" key="1">
    <citation type="submission" date="2016-07" db="EMBL/GenBank/DDBJ databases">
        <title>Comparative genomics of the entomopathogenic fungus Beauveria bassiana.</title>
        <authorList>
            <person name="Valero Jimenez C.A."/>
            <person name="Zwaan B.J."/>
            <person name="Van Kan J.A."/>
            <person name="Takken W."/>
            <person name="Debets A.J."/>
            <person name="Schoustra S.E."/>
            <person name="Koenraadt C.J."/>
        </authorList>
    </citation>
    <scope>NUCLEOTIDE SEQUENCE [LARGE SCALE GENOMIC DNA]</scope>
    <source>
        <strain evidence="3 4">ARSEF 8028</strain>
    </source>
</reference>
<evidence type="ECO:0000313" key="3">
    <source>
        <dbReference type="EMBL" id="PQK15868.1"/>
    </source>
</evidence>
<keyword evidence="2" id="KW-0472">Membrane</keyword>
<evidence type="ECO:0000256" key="1">
    <source>
        <dbReference type="SAM" id="MobiDB-lite"/>
    </source>
</evidence>
<dbReference type="EMBL" id="JRHA01000006">
    <property type="protein sequence ID" value="PQK15868.1"/>
    <property type="molecule type" value="Genomic_DNA"/>
</dbReference>
<name>A0A2S7YI60_BEABA</name>
<keyword evidence="2" id="KW-1133">Transmembrane helix</keyword>
<sequence length="186" mass="21209">MPDNLHCQQDPLHRRTNGQSNQTARRKQNKSKDRQSINYPRVFLFLLLASIFWLQVSRANNGSHGQHHPPCFTRPIGFGQSDVVCLCLQLVLPRRRPIEPRSSSISRLCALRVHPLHCLPRIFRATKAHDHGPPADVDGRRGPQRDPLLWRLHCLCADAERLVDRVRGGAELHAQPGRGRNCGRRV</sequence>
<gene>
    <name evidence="3" type="ORF">BB8028_0006g01900</name>
</gene>
<dbReference type="Proteomes" id="UP000237441">
    <property type="component" value="Unassembled WGS sequence"/>
</dbReference>
<feature type="region of interest" description="Disordered" evidence="1">
    <location>
        <begin position="1"/>
        <end position="34"/>
    </location>
</feature>
<proteinExistence type="predicted"/>